<dbReference type="OrthoDB" id="7680611at2759"/>
<dbReference type="Proteomes" id="UP000499080">
    <property type="component" value="Unassembled WGS sequence"/>
</dbReference>
<evidence type="ECO:0000313" key="2">
    <source>
        <dbReference type="Proteomes" id="UP000499080"/>
    </source>
</evidence>
<dbReference type="PANTHER" id="PTHR46585">
    <property type="entry name" value="INTEGRASE CORE DOMAIN CONTAINING PROTEIN"/>
    <property type="match status" value="1"/>
</dbReference>
<comment type="caution">
    <text evidence="1">The sequence shown here is derived from an EMBL/GenBank/DDBJ whole genome shotgun (WGS) entry which is preliminary data.</text>
</comment>
<organism evidence="1 2">
    <name type="scientific">Araneus ventricosus</name>
    <name type="common">Orbweaver spider</name>
    <name type="synonym">Epeira ventricosa</name>
    <dbReference type="NCBI Taxonomy" id="182803"/>
    <lineage>
        <taxon>Eukaryota</taxon>
        <taxon>Metazoa</taxon>
        <taxon>Ecdysozoa</taxon>
        <taxon>Arthropoda</taxon>
        <taxon>Chelicerata</taxon>
        <taxon>Arachnida</taxon>
        <taxon>Araneae</taxon>
        <taxon>Araneomorphae</taxon>
        <taxon>Entelegynae</taxon>
        <taxon>Araneoidea</taxon>
        <taxon>Araneidae</taxon>
        <taxon>Araneus</taxon>
    </lineage>
</organism>
<dbReference type="PANTHER" id="PTHR46585:SF1">
    <property type="entry name" value="CHROMO DOMAIN-CONTAINING PROTEIN"/>
    <property type="match status" value="1"/>
</dbReference>
<keyword evidence="2" id="KW-1185">Reference proteome</keyword>
<gene>
    <name evidence="1" type="ORF">AVEN_234998_1</name>
</gene>
<dbReference type="EMBL" id="BGPR01000991">
    <property type="protein sequence ID" value="GBM42281.1"/>
    <property type="molecule type" value="Genomic_DNA"/>
</dbReference>
<evidence type="ECO:0000313" key="1">
    <source>
        <dbReference type="EMBL" id="GBM42281.1"/>
    </source>
</evidence>
<proteinExistence type="predicted"/>
<dbReference type="AlphaFoldDB" id="A0A4Y2FM27"/>
<accession>A0A4Y2FM27</accession>
<reference evidence="1 2" key="1">
    <citation type="journal article" date="2019" name="Sci. Rep.">
        <title>Orb-weaving spider Araneus ventricosus genome elucidates the spidroin gene catalogue.</title>
        <authorList>
            <person name="Kono N."/>
            <person name="Nakamura H."/>
            <person name="Ohtoshi R."/>
            <person name="Moran D.A.P."/>
            <person name="Shinohara A."/>
            <person name="Yoshida Y."/>
            <person name="Fujiwara M."/>
            <person name="Mori M."/>
            <person name="Tomita M."/>
            <person name="Arakawa K."/>
        </authorList>
    </citation>
    <scope>NUCLEOTIDE SEQUENCE [LARGE SCALE GENOMIC DNA]</scope>
</reference>
<protein>
    <submittedName>
        <fullName evidence="1">Uncharacterized protein</fullName>
    </submittedName>
</protein>
<sequence length="110" mass="13032">MEPSSVNIGNQAEVWHNFYGDISKQKSEKPSFKVDDTLRISKWKGRFEKGYEHNWPREIFTVHQIVPRIPTVYRLRDPTVYRCACYRRHILRQRDAEGCGFRLLSCGKSD</sequence>
<name>A0A4Y2FM27_ARAVE</name>